<evidence type="ECO:0000313" key="1">
    <source>
        <dbReference type="EMBL" id="MCU4753864.1"/>
    </source>
</evidence>
<dbReference type="EMBL" id="JAOPJZ010000024">
    <property type="protein sequence ID" value="MCU4753864.1"/>
    <property type="molecule type" value="Genomic_DNA"/>
</dbReference>
<dbReference type="RefSeq" id="WP_342810172.1">
    <property type="nucleotide sequence ID" value="NZ_JAOPJZ010000024.1"/>
</dbReference>
<dbReference type="Proteomes" id="UP001321047">
    <property type="component" value="Unassembled WGS sequence"/>
</dbReference>
<keyword evidence="2" id="KW-1185">Reference proteome</keyword>
<organism evidence="1 2">
    <name type="scientific">Natronosalvus hydrolyticus</name>
    <dbReference type="NCBI Taxonomy" id="2979988"/>
    <lineage>
        <taxon>Archaea</taxon>
        <taxon>Methanobacteriati</taxon>
        <taxon>Methanobacteriota</taxon>
        <taxon>Stenosarchaea group</taxon>
        <taxon>Halobacteria</taxon>
        <taxon>Halobacteriales</taxon>
        <taxon>Natrialbaceae</taxon>
        <taxon>Natronosalvus</taxon>
    </lineage>
</organism>
<protein>
    <submittedName>
        <fullName evidence="1">Uncharacterized protein</fullName>
    </submittedName>
</protein>
<evidence type="ECO:0000313" key="2">
    <source>
        <dbReference type="Proteomes" id="UP001321047"/>
    </source>
</evidence>
<sequence length="205" mass="23391">MGHAADVYNSFRRRLFPAFHGLLDVLIGGYALSDTPPEEYVGTLHCSESDVEELLSSLGFTRNIVASLKVRVDGNVSDGSWVYRESLLTDHQLHVILHQTETGVETYAHWEYSSIRHPYRHYLARDYSASKGVRIMRSVLEDTTNGYGIAWTMEPPYRRHTWYISLLRTISDDLTSRIVGVRDRFEEGLTEETPGIAQRASSLLR</sequence>
<gene>
    <name evidence="1" type="ORF">OB919_18075</name>
</gene>
<accession>A0AAP3E957</accession>
<reference evidence="1 2" key="1">
    <citation type="submission" date="2022-09" db="EMBL/GenBank/DDBJ databases">
        <title>Enrichment on poylsaccharides allowed isolation of novel metabolic and taxonomic groups of Haloarchaea.</title>
        <authorList>
            <person name="Sorokin D.Y."/>
            <person name="Elcheninov A.G."/>
            <person name="Khizhniak T.V."/>
            <person name="Kolganova T.V."/>
            <person name="Kublanov I.V."/>
        </authorList>
    </citation>
    <scope>NUCLEOTIDE SEQUENCE [LARGE SCALE GENOMIC DNA]</scope>
    <source>
        <strain evidence="1 2">AArc-curdl1</strain>
    </source>
</reference>
<dbReference type="AlphaFoldDB" id="A0AAP3E957"/>
<comment type="caution">
    <text evidence="1">The sequence shown here is derived from an EMBL/GenBank/DDBJ whole genome shotgun (WGS) entry which is preliminary data.</text>
</comment>
<name>A0AAP3E957_9EURY</name>
<proteinExistence type="predicted"/>